<dbReference type="InterPro" id="IPR001845">
    <property type="entry name" value="HTH_ArsR_DNA-bd_dom"/>
</dbReference>
<evidence type="ECO:0000256" key="1">
    <source>
        <dbReference type="ARBA" id="ARBA00023015"/>
    </source>
</evidence>
<evidence type="ECO:0000256" key="3">
    <source>
        <dbReference type="ARBA" id="ARBA00023163"/>
    </source>
</evidence>
<dbReference type="PRINTS" id="PR00778">
    <property type="entry name" value="HTHARSR"/>
</dbReference>
<dbReference type="CDD" id="cd00090">
    <property type="entry name" value="HTH_ARSR"/>
    <property type="match status" value="1"/>
</dbReference>
<dbReference type="RefSeq" id="WP_128625428.1">
    <property type="nucleotide sequence ID" value="NZ_ML133513.1"/>
</dbReference>
<dbReference type="EMBL" id="RKST01000026">
    <property type="protein sequence ID" value="RUM96002.1"/>
    <property type="molecule type" value="Genomic_DNA"/>
</dbReference>
<evidence type="ECO:0000313" key="6">
    <source>
        <dbReference type="Proteomes" id="UP000281647"/>
    </source>
</evidence>
<gene>
    <name evidence="5" type="ORF">EET67_20235</name>
</gene>
<reference evidence="5 6" key="1">
    <citation type="submission" date="2018-11" db="EMBL/GenBank/DDBJ databases">
        <title>Pseudaminobacter arsenicus sp. nov., an arsenic-resistant bacterium isolated from arsenic-rich aquifers.</title>
        <authorList>
            <person name="Mu Y."/>
        </authorList>
    </citation>
    <scope>NUCLEOTIDE SEQUENCE [LARGE SCALE GENOMIC DNA]</scope>
    <source>
        <strain evidence="5 6">CB3</strain>
    </source>
</reference>
<dbReference type="SUPFAM" id="SSF46785">
    <property type="entry name" value="Winged helix' DNA-binding domain"/>
    <property type="match status" value="1"/>
</dbReference>
<dbReference type="PANTHER" id="PTHR43132">
    <property type="entry name" value="ARSENICAL RESISTANCE OPERON REPRESSOR ARSR-RELATED"/>
    <property type="match status" value="1"/>
</dbReference>
<dbReference type="Pfam" id="PF01022">
    <property type="entry name" value="HTH_5"/>
    <property type="match status" value="1"/>
</dbReference>
<keyword evidence="1" id="KW-0805">Transcription regulation</keyword>
<comment type="caution">
    <text evidence="5">The sequence shown here is derived from an EMBL/GenBank/DDBJ whole genome shotgun (WGS) entry which is preliminary data.</text>
</comment>
<dbReference type="PANTHER" id="PTHR43132:SF2">
    <property type="entry name" value="ARSENICAL RESISTANCE OPERON REPRESSOR ARSR-RELATED"/>
    <property type="match status" value="1"/>
</dbReference>
<dbReference type="AlphaFoldDB" id="A0A432V1S0"/>
<accession>A0A432V1S0</accession>
<dbReference type="GO" id="GO:0003677">
    <property type="term" value="F:DNA binding"/>
    <property type="evidence" value="ECO:0007669"/>
    <property type="project" value="UniProtKB-KW"/>
</dbReference>
<protein>
    <submittedName>
        <fullName evidence="5">ArsR family transcriptional regulator</fullName>
    </submittedName>
</protein>
<keyword evidence="6" id="KW-1185">Reference proteome</keyword>
<dbReference type="NCBIfam" id="NF033788">
    <property type="entry name" value="HTH_metalloreg"/>
    <property type="match status" value="1"/>
</dbReference>
<dbReference type="Gene3D" id="1.10.10.10">
    <property type="entry name" value="Winged helix-like DNA-binding domain superfamily/Winged helix DNA-binding domain"/>
    <property type="match status" value="1"/>
</dbReference>
<name>A0A432V1S0_9HYPH</name>
<dbReference type="OrthoDB" id="194599at2"/>
<dbReference type="SMART" id="SM00418">
    <property type="entry name" value="HTH_ARSR"/>
    <property type="match status" value="1"/>
</dbReference>
<evidence type="ECO:0000256" key="2">
    <source>
        <dbReference type="ARBA" id="ARBA00023125"/>
    </source>
</evidence>
<feature type="domain" description="HTH arsR-type" evidence="4">
    <location>
        <begin position="12"/>
        <end position="105"/>
    </location>
</feature>
<dbReference type="GO" id="GO:0003700">
    <property type="term" value="F:DNA-binding transcription factor activity"/>
    <property type="evidence" value="ECO:0007669"/>
    <property type="project" value="InterPro"/>
</dbReference>
<dbReference type="InterPro" id="IPR036390">
    <property type="entry name" value="WH_DNA-bd_sf"/>
</dbReference>
<keyword evidence="2" id="KW-0238">DNA-binding</keyword>
<dbReference type="Proteomes" id="UP000281647">
    <property type="component" value="Unassembled WGS sequence"/>
</dbReference>
<dbReference type="InterPro" id="IPR036388">
    <property type="entry name" value="WH-like_DNA-bd_sf"/>
</dbReference>
<evidence type="ECO:0000259" key="4">
    <source>
        <dbReference type="PROSITE" id="PS50987"/>
    </source>
</evidence>
<dbReference type="InterPro" id="IPR011991">
    <property type="entry name" value="ArsR-like_HTH"/>
</dbReference>
<keyword evidence="3" id="KW-0804">Transcription</keyword>
<proteinExistence type="predicted"/>
<sequence length="114" mass="12806">MKLDLAPDTTELVRNAGEAADFLKKFAHPSRLMIVCALVDGERSVRDLEDTLGIRQPGLSQQIAELREAGFIIGRKESKNMVYRLADGRVAEFISLMHRMFCELPKNNSEGNDK</sequence>
<dbReference type="InterPro" id="IPR051011">
    <property type="entry name" value="Metal_resp_trans_reg"/>
</dbReference>
<dbReference type="PROSITE" id="PS50987">
    <property type="entry name" value="HTH_ARSR_2"/>
    <property type="match status" value="1"/>
</dbReference>
<organism evidence="5 6">
    <name type="scientific">Borborobacter arsenicus</name>
    <dbReference type="NCBI Taxonomy" id="1851146"/>
    <lineage>
        <taxon>Bacteria</taxon>
        <taxon>Pseudomonadati</taxon>
        <taxon>Pseudomonadota</taxon>
        <taxon>Alphaproteobacteria</taxon>
        <taxon>Hyphomicrobiales</taxon>
        <taxon>Phyllobacteriaceae</taxon>
        <taxon>Borborobacter</taxon>
    </lineage>
</organism>
<evidence type="ECO:0000313" key="5">
    <source>
        <dbReference type="EMBL" id="RUM96002.1"/>
    </source>
</evidence>